<evidence type="ECO:0000313" key="2">
    <source>
        <dbReference type="Proteomes" id="UP001576784"/>
    </source>
</evidence>
<accession>A0ABV4XRR9</accession>
<protein>
    <recommendedName>
        <fullName evidence="3">PRC-barrel domain-containing protein</fullName>
    </recommendedName>
</protein>
<gene>
    <name evidence="1" type="ORF">ACE1CI_16020</name>
</gene>
<keyword evidence="2" id="KW-1185">Reference proteome</keyword>
<reference evidence="1 2" key="1">
    <citation type="submission" date="2024-09" db="EMBL/GenBank/DDBJ databases">
        <title>Floridaenema gen nov. (Aerosakkonemataceae, Aerosakkonematales ord. nov., Cyanobacteria) from benthic tropical and subtropical fresh waters, with the description of four new species.</title>
        <authorList>
            <person name="Moretto J.A."/>
            <person name="Berthold D.E."/>
            <person name="Lefler F.W."/>
            <person name="Huang I.-S."/>
            <person name="Laughinghouse H. IV."/>
        </authorList>
    </citation>
    <scope>NUCLEOTIDE SEQUENCE [LARGE SCALE GENOMIC DNA]</scope>
    <source>
        <strain evidence="1 2">BLCC-F50</strain>
    </source>
</reference>
<proteinExistence type="predicted"/>
<evidence type="ECO:0008006" key="3">
    <source>
        <dbReference type="Google" id="ProtNLM"/>
    </source>
</evidence>
<evidence type="ECO:0000313" key="1">
    <source>
        <dbReference type="EMBL" id="MFB2894416.1"/>
    </source>
</evidence>
<name>A0ABV4XRR9_9CYAN</name>
<dbReference type="EMBL" id="JBHFNR010000110">
    <property type="protein sequence ID" value="MFB2894416.1"/>
    <property type="molecule type" value="Genomic_DNA"/>
</dbReference>
<sequence length="121" mass="13689">MTTRELNLELLLGKSVLDSGGKPIGRIEEIRAEKQGDEWIIEEYLVGSTAILERLSAWKLGLAILKLMGARKIHGGYRIPWDKLDLTNPDRPRLHCSLSELKEINQQLESIAKPKESNQKS</sequence>
<dbReference type="RefSeq" id="WP_413264062.1">
    <property type="nucleotide sequence ID" value="NZ_JBHFNR010000110.1"/>
</dbReference>
<organism evidence="1 2">
    <name type="scientific">Floridaenema flaviceps BLCC-F50</name>
    <dbReference type="NCBI Taxonomy" id="3153642"/>
    <lineage>
        <taxon>Bacteria</taxon>
        <taxon>Bacillati</taxon>
        <taxon>Cyanobacteriota</taxon>
        <taxon>Cyanophyceae</taxon>
        <taxon>Oscillatoriophycideae</taxon>
        <taxon>Aerosakkonematales</taxon>
        <taxon>Aerosakkonemataceae</taxon>
        <taxon>Floridanema</taxon>
        <taxon>Floridanema flaviceps</taxon>
    </lineage>
</organism>
<comment type="caution">
    <text evidence="1">The sequence shown here is derived from an EMBL/GenBank/DDBJ whole genome shotgun (WGS) entry which is preliminary data.</text>
</comment>
<dbReference type="Proteomes" id="UP001576784">
    <property type="component" value="Unassembled WGS sequence"/>
</dbReference>